<dbReference type="EMBL" id="PXYT01000070">
    <property type="protein sequence ID" value="PSR24693.1"/>
    <property type="molecule type" value="Genomic_DNA"/>
</dbReference>
<accession>A0A2T2WR49</accession>
<evidence type="ECO:0000313" key="3">
    <source>
        <dbReference type="Proteomes" id="UP000242699"/>
    </source>
</evidence>
<evidence type="ECO:0000313" key="2">
    <source>
        <dbReference type="EMBL" id="PSR24693.1"/>
    </source>
</evidence>
<dbReference type="AlphaFoldDB" id="A0A2T2WR49"/>
<gene>
    <name evidence="2" type="ORF">C7B43_18470</name>
</gene>
<dbReference type="Proteomes" id="UP000242699">
    <property type="component" value="Unassembled WGS sequence"/>
</dbReference>
<reference evidence="2 3" key="1">
    <citation type="journal article" date="2014" name="BMC Genomics">
        <title>Comparison of environmental and isolate Sulfobacillus genomes reveals diverse carbon, sulfur, nitrogen, and hydrogen metabolisms.</title>
        <authorList>
            <person name="Justice N.B."/>
            <person name="Norman A."/>
            <person name="Brown C.T."/>
            <person name="Singh A."/>
            <person name="Thomas B.C."/>
            <person name="Banfield J.F."/>
        </authorList>
    </citation>
    <scope>NUCLEOTIDE SEQUENCE [LARGE SCALE GENOMIC DNA]</scope>
    <source>
        <strain evidence="2">AMDSBA1</strain>
    </source>
</reference>
<sequence length="88" mass="9467">MDWAQLINPEVRGRMPHYSLSSQSARYPCPASPESPVGALWGAWQDKKRQSPIHVAPSMGSAGSRARTYACSDTGNQDAPRPRVGTAG</sequence>
<protein>
    <submittedName>
        <fullName evidence="2">Uncharacterized protein</fullName>
    </submittedName>
</protein>
<feature type="region of interest" description="Disordered" evidence="1">
    <location>
        <begin position="49"/>
        <end position="88"/>
    </location>
</feature>
<proteinExistence type="predicted"/>
<comment type="caution">
    <text evidence="2">The sequence shown here is derived from an EMBL/GenBank/DDBJ whole genome shotgun (WGS) entry which is preliminary data.</text>
</comment>
<name>A0A2T2WR49_9FIRM</name>
<organism evidence="2 3">
    <name type="scientific">Sulfobacillus benefaciens</name>
    <dbReference type="NCBI Taxonomy" id="453960"/>
    <lineage>
        <taxon>Bacteria</taxon>
        <taxon>Bacillati</taxon>
        <taxon>Bacillota</taxon>
        <taxon>Clostridia</taxon>
        <taxon>Eubacteriales</taxon>
        <taxon>Clostridiales Family XVII. Incertae Sedis</taxon>
        <taxon>Sulfobacillus</taxon>
    </lineage>
</organism>
<evidence type="ECO:0000256" key="1">
    <source>
        <dbReference type="SAM" id="MobiDB-lite"/>
    </source>
</evidence>